<keyword evidence="1" id="KW-1133">Transmembrane helix</keyword>
<accession>A0A1I2HH46</accession>
<feature type="transmembrane region" description="Helical" evidence="1">
    <location>
        <begin position="12"/>
        <end position="33"/>
    </location>
</feature>
<keyword evidence="1" id="KW-0812">Transmembrane</keyword>
<feature type="domain" description="GGDEF" evidence="2">
    <location>
        <begin position="101"/>
        <end position="234"/>
    </location>
</feature>
<keyword evidence="1" id="KW-0472">Membrane</keyword>
<dbReference type="CDD" id="cd01949">
    <property type="entry name" value="GGDEF"/>
    <property type="match status" value="1"/>
</dbReference>
<evidence type="ECO:0000313" key="4">
    <source>
        <dbReference type="Proteomes" id="UP000183410"/>
    </source>
</evidence>
<evidence type="ECO:0000256" key="1">
    <source>
        <dbReference type="SAM" id="Phobius"/>
    </source>
</evidence>
<evidence type="ECO:0000313" key="3">
    <source>
        <dbReference type="EMBL" id="SFF28630.1"/>
    </source>
</evidence>
<dbReference type="PANTHER" id="PTHR46663">
    <property type="entry name" value="DIGUANYLATE CYCLASE DGCT-RELATED"/>
    <property type="match status" value="1"/>
</dbReference>
<dbReference type="Gene3D" id="3.30.70.270">
    <property type="match status" value="1"/>
</dbReference>
<dbReference type="InterPro" id="IPR000160">
    <property type="entry name" value="GGDEF_dom"/>
</dbReference>
<gene>
    <name evidence="3" type="ORF">SAMN04487969_12319</name>
</gene>
<dbReference type="RefSeq" id="WP_052737255.1">
    <property type="nucleotide sequence ID" value="NZ_FONN01000023.1"/>
</dbReference>
<organism evidence="3 4">
    <name type="scientific">Paenibacillus algorifonticola</name>
    <dbReference type="NCBI Taxonomy" id="684063"/>
    <lineage>
        <taxon>Bacteria</taxon>
        <taxon>Bacillati</taxon>
        <taxon>Bacillota</taxon>
        <taxon>Bacilli</taxon>
        <taxon>Bacillales</taxon>
        <taxon>Paenibacillaceae</taxon>
        <taxon>Paenibacillus</taxon>
    </lineage>
</organism>
<dbReference type="Proteomes" id="UP000183410">
    <property type="component" value="Unassembled WGS sequence"/>
</dbReference>
<sequence>MRLKKWVKILPTSIMIAAITGMLLLFFTQLFRLPEPFFSNQNLPFFFNTFMVIIITVLIIIMRAMLVERAVLKKLAFRDGITDLYNRHGLEQFWKTYRSKKSMAILYLDLDHFKEINDRFGHHVGDALLREVSVRLQQVESKKQRELFRLGGDEFVMILKNCDPIMAKRAATQILDKLTKPYAVEGYHVLITVSIGIRMCTARNAEHDMLVKEADAAMYVAKKQGKNGFFVFREGRSKLPKEKYGNINQAKS</sequence>
<feature type="transmembrane region" description="Helical" evidence="1">
    <location>
        <begin position="45"/>
        <end position="66"/>
    </location>
</feature>
<keyword evidence="4" id="KW-1185">Reference proteome</keyword>
<proteinExistence type="predicted"/>
<dbReference type="InterPro" id="IPR052163">
    <property type="entry name" value="DGC-Regulatory_Protein"/>
</dbReference>
<dbReference type="OrthoDB" id="9759607at2"/>
<dbReference type="AlphaFoldDB" id="A0A1I2HH46"/>
<dbReference type="PANTHER" id="PTHR46663:SF4">
    <property type="entry name" value="DIGUANYLATE CYCLASE DGCT-RELATED"/>
    <property type="match status" value="1"/>
</dbReference>
<dbReference type="InterPro" id="IPR029787">
    <property type="entry name" value="Nucleotide_cyclase"/>
</dbReference>
<reference evidence="4" key="1">
    <citation type="submission" date="2016-10" db="EMBL/GenBank/DDBJ databases">
        <authorList>
            <person name="Varghese N."/>
            <person name="Submissions S."/>
        </authorList>
    </citation>
    <scope>NUCLEOTIDE SEQUENCE [LARGE SCALE GENOMIC DNA]</scope>
    <source>
        <strain evidence="4">CGMCC 1.10223</strain>
    </source>
</reference>
<dbReference type="PROSITE" id="PS50887">
    <property type="entry name" value="GGDEF"/>
    <property type="match status" value="1"/>
</dbReference>
<dbReference type="InterPro" id="IPR043128">
    <property type="entry name" value="Rev_trsase/Diguanyl_cyclase"/>
</dbReference>
<name>A0A1I2HH46_9BACL</name>
<dbReference type="EMBL" id="FONN01000023">
    <property type="protein sequence ID" value="SFF28630.1"/>
    <property type="molecule type" value="Genomic_DNA"/>
</dbReference>
<dbReference type="Pfam" id="PF00990">
    <property type="entry name" value="GGDEF"/>
    <property type="match status" value="1"/>
</dbReference>
<protein>
    <submittedName>
        <fullName evidence="3">Diguanylate cyclase (GGDEF) domain-containing protein</fullName>
    </submittedName>
</protein>
<dbReference type="SMART" id="SM00267">
    <property type="entry name" value="GGDEF"/>
    <property type="match status" value="1"/>
</dbReference>
<dbReference type="NCBIfam" id="TIGR00254">
    <property type="entry name" value="GGDEF"/>
    <property type="match status" value="1"/>
</dbReference>
<evidence type="ECO:0000259" key="2">
    <source>
        <dbReference type="PROSITE" id="PS50887"/>
    </source>
</evidence>
<dbReference type="SUPFAM" id="SSF55073">
    <property type="entry name" value="Nucleotide cyclase"/>
    <property type="match status" value="1"/>
</dbReference>